<evidence type="ECO:0000313" key="4">
    <source>
        <dbReference type="Proteomes" id="UP000662466"/>
    </source>
</evidence>
<gene>
    <name evidence="1" type="ORF">CNMCM5793_004165</name>
    <name evidence="2" type="ORF">CNMCM6106_006209</name>
</gene>
<sequence>MRDQYIFRAPFLSSQEIKLGNLIPNIKDPELDAQECPWSLILNKDFTIKTIANFHSFFRAEKDVRLAGFLTSLLKASGLHKTANSDEFASARGNIHTLKQPNLFFKSLCQDQGVRKWLQEQIEDGMDVHVVVGFVTFLDAKSAGTSGTTDAFQGQGVIPVTQALSSGFPSDALDIKLAGGYQAKSLAGRSYFAPGEQIFALRIKKLAFKFYRSKNVANAKLEKDTSWEMISDNRAATGNESEWVEAYFEGESADDAMDDHGDMLQVEDDVEIIFLDDDDESDGEGEADDDDE</sequence>
<dbReference type="AlphaFoldDB" id="A0A8H6PS54"/>
<accession>A0A8H6PS54</accession>
<proteinExistence type="predicted"/>
<keyword evidence="3" id="KW-1185">Reference proteome</keyword>
<reference evidence="2" key="1">
    <citation type="submission" date="2020-06" db="EMBL/GenBank/DDBJ databases">
        <title>Draft genome sequences of strains closely related to Aspergillus parafelis and Aspergillus hiratsukae.</title>
        <authorList>
            <person name="Dos Santos R.A.C."/>
            <person name="Rivero-Menendez O."/>
            <person name="Steenwyk J.L."/>
            <person name="Mead M.E."/>
            <person name="Goldman G.H."/>
            <person name="Alastruey-Izquierdo A."/>
            <person name="Rokas A."/>
        </authorList>
    </citation>
    <scope>NUCLEOTIDE SEQUENCE</scope>
    <source>
        <strain evidence="1">CNM-CM5793</strain>
        <strain evidence="2">CNM-CM6106</strain>
    </source>
</reference>
<evidence type="ECO:0000313" key="1">
    <source>
        <dbReference type="EMBL" id="KAF7116145.1"/>
    </source>
</evidence>
<dbReference type="EMBL" id="JACBAF010002280">
    <property type="protein sequence ID" value="KAF7159124.1"/>
    <property type="molecule type" value="Genomic_DNA"/>
</dbReference>
<organism evidence="2 4">
    <name type="scientific">Aspergillus hiratsukae</name>
    <dbReference type="NCBI Taxonomy" id="1194566"/>
    <lineage>
        <taxon>Eukaryota</taxon>
        <taxon>Fungi</taxon>
        <taxon>Dikarya</taxon>
        <taxon>Ascomycota</taxon>
        <taxon>Pezizomycotina</taxon>
        <taxon>Eurotiomycetes</taxon>
        <taxon>Eurotiomycetidae</taxon>
        <taxon>Eurotiales</taxon>
        <taxon>Aspergillaceae</taxon>
        <taxon>Aspergillus</taxon>
        <taxon>Aspergillus subgen. Fumigati</taxon>
    </lineage>
</organism>
<dbReference type="Proteomes" id="UP000630445">
    <property type="component" value="Unassembled WGS sequence"/>
</dbReference>
<protein>
    <submittedName>
        <fullName evidence="2">Uncharacterized protein</fullName>
    </submittedName>
</protein>
<name>A0A8H6PS54_9EURO</name>
<evidence type="ECO:0000313" key="2">
    <source>
        <dbReference type="EMBL" id="KAF7159124.1"/>
    </source>
</evidence>
<dbReference type="Proteomes" id="UP000662466">
    <property type="component" value="Unassembled WGS sequence"/>
</dbReference>
<comment type="caution">
    <text evidence="2">The sequence shown here is derived from an EMBL/GenBank/DDBJ whole genome shotgun (WGS) entry which is preliminary data.</text>
</comment>
<dbReference type="OrthoDB" id="5410365at2759"/>
<dbReference type="EMBL" id="JACBAD010002106">
    <property type="protein sequence ID" value="KAF7116145.1"/>
    <property type="molecule type" value="Genomic_DNA"/>
</dbReference>
<evidence type="ECO:0000313" key="3">
    <source>
        <dbReference type="Proteomes" id="UP000630445"/>
    </source>
</evidence>